<feature type="compositionally biased region" description="Polar residues" evidence="1">
    <location>
        <begin position="276"/>
        <end position="287"/>
    </location>
</feature>
<dbReference type="Proteomes" id="UP000319817">
    <property type="component" value="Chromosome"/>
</dbReference>
<dbReference type="RefSeq" id="WP_419189311.1">
    <property type="nucleotide sequence ID" value="NZ_CP036526.1"/>
</dbReference>
<dbReference type="AlphaFoldDB" id="A0A517P0J8"/>
<evidence type="ECO:0000313" key="2">
    <source>
        <dbReference type="EMBL" id="QDT12897.1"/>
    </source>
</evidence>
<proteinExistence type="predicted"/>
<keyword evidence="3" id="KW-1185">Reference proteome</keyword>
<organism evidence="2 3">
    <name type="scientific">Stieleria marina</name>
    <dbReference type="NCBI Taxonomy" id="1930275"/>
    <lineage>
        <taxon>Bacteria</taxon>
        <taxon>Pseudomonadati</taxon>
        <taxon>Planctomycetota</taxon>
        <taxon>Planctomycetia</taxon>
        <taxon>Pirellulales</taxon>
        <taxon>Pirellulaceae</taxon>
        <taxon>Stieleria</taxon>
    </lineage>
</organism>
<accession>A0A517P0J8</accession>
<dbReference type="Pfam" id="PF08892">
    <property type="entry name" value="YqcI_YcgG"/>
    <property type="match status" value="1"/>
</dbReference>
<name>A0A517P0J8_9BACT</name>
<gene>
    <name evidence="2" type="ORF">K239x_49100</name>
</gene>
<feature type="region of interest" description="Disordered" evidence="1">
    <location>
        <begin position="268"/>
        <end position="287"/>
    </location>
</feature>
<dbReference type="PANTHER" id="PTHR40045:SF1">
    <property type="entry name" value="YQCI_YCGG FAMILY PROTEIN"/>
    <property type="match status" value="1"/>
</dbReference>
<reference evidence="2 3" key="1">
    <citation type="submission" date="2019-02" db="EMBL/GenBank/DDBJ databases">
        <title>Deep-cultivation of Planctomycetes and their phenomic and genomic characterization uncovers novel biology.</title>
        <authorList>
            <person name="Wiegand S."/>
            <person name="Jogler M."/>
            <person name="Boedeker C."/>
            <person name="Pinto D."/>
            <person name="Vollmers J."/>
            <person name="Rivas-Marin E."/>
            <person name="Kohn T."/>
            <person name="Peeters S.H."/>
            <person name="Heuer A."/>
            <person name="Rast P."/>
            <person name="Oberbeckmann S."/>
            <person name="Bunk B."/>
            <person name="Jeske O."/>
            <person name="Meyerdierks A."/>
            <person name="Storesund J.E."/>
            <person name="Kallscheuer N."/>
            <person name="Luecker S."/>
            <person name="Lage O.M."/>
            <person name="Pohl T."/>
            <person name="Merkel B.J."/>
            <person name="Hornburger P."/>
            <person name="Mueller R.-W."/>
            <person name="Bruemmer F."/>
            <person name="Labrenz M."/>
            <person name="Spormann A.M."/>
            <person name="Op den Camp H."/>
            <person name="Overmann J."/>
            <person name="Amann R."/>
            <person name="Jetten M.S.M."/>
            <person name="Mascher T."/>
            <person name="Medema M.H."/>
            <person name="Devos D.P."/>
            <person name="Kaster A.-K."/>
            <person name="Ovreas L."/>
            <person name="Rohde M."/>
            <person name="Galperin M.Y."/>
            <person name="Jogler C."/>
        </authorList>
    </citation>
    <scope>NUCLEOTIDE SEQUENCE [LARGE SCALE GENOMIC DNA]</scope>
    <source>
        <strain evidence="2 3">K23_9</strain>
    </source>
</reference>
<dbReference type="InterPro" id="IPR014988">
    <property type="entry name" value="Uncharacterised_YqcI/YcgG"/>
</dbReference>
<evidence type="ECO:0000313" key="3">
    <source>
        <dbReference type="Proteomes" id="UP000319817"/>
    </source>
</evidence>
<evidence type="ECO:0000256" key="1">
    <source>
        <dbReference type="SAM" id="MobiDB-lite"/>
    </source>
</evidence>
<dbReference type="PANTHER" id="PTHR40045">
    <property type="entry name" value="YCGG FAMILY PROTEIN"/>
    <property type="match status" value="1"/>
</dbReference>
<dbReference type="EMBL" id="CP036526">
    <property type="protein sequence ID" value="QDT12897.1"/>
    <property type="molecule type" value="Genomic_DNA"/>
</dbReference>
<sequence>MTIESLSPDGVTPLWKKSQIELALADCKLPSWVQKSYDAFVETMRGDDFPCFFGVLAEQKELIRYAIAPSLTTPEALDCILESVYAYLEEERRLEEFPTGEDPLYLTLVVFFPIESESRSLDHYAEQAFSVLNALHRRDRMPWPDDIPSDPSDSHWRYCLGGRKLFVNVCTPANHNRRSRNLGPGLTMVINPEDVFQKVWERWGEEPRRKIYKRMESYDRIPPHPLVRPWDKGEREDERNHLNTKITVLADRNDSEFEFPFQYVTQDQKQGACPFHQSSSTSDKQSK</sequence>
<protein>
    <submittedName>
        <fullName evidence="2">YqcI/YcgG family protein</fullName>
    </submittedName>
</protein>